<sequence>MNASDGTAEARTAARWWADRLIEEADPDTGEDATDAAIWTARKLAQRPTLEQAEAFRQALEEAILDGPVSHPSWQTAIERDDPKWGSGLRDIGTDWGPDETLGNALEAAGLDGRSLGLLPAKTVMWISPGEVGVALGYGGQVQRLDVS</sequence>
<proteinExistence type="predicted"/>
<accession>A0A5M3WGL2</accession>
<evidence type="ECO:0000259" key="2">
    <source>
        <dbReference type="Pfam" id="PF07742"/>
    </source>
</evidence>
<dbReference type="Proteomes" id="UP000331127">
    <property type="component" value="Unassembled WGS sequence"/>
</dbReference>
<dbReference type="SUPFAM" id="SSF160696">
    <property type="entry name" value="BTG domain-like"/>
    <property type="match status" value="1"/>
</dbReference>
<dbReference type="AlphaFoldDB" id="A0A5M3WGL2"/>
<dbReference type="InterPro" id="IPR036054">
    <property type="entry name" value="BTG-like_sf"/>
</dbReference>
<evidence type="ECO:0000313" key="3">
    <source>
        <dbReference type="EMBL" id="GES07430.1"/>
    </source>
</evidence>
<evidence type="ECO:0000313" key="4">
    <source>
        <dbReference type="Proteomes" id="UP000331127"/>
    </source>
</evidence>
<reference evidence="3 4" key="1">
    <citation type="submission" date="2019-10" db="EMBL/GenBank/DDBJ databases">
        <title>Whole genome shotgun sequence of Acrocarpospora macrocephala NBRC 16266.</title>
        <authorList>
            <person name="Ichikawa N."/>
            <person name="Kimura A."/>
            <person name="Kitahashi Y."/>
            <person name="Komaki H."/>
            <person name="Oguchi A."/>
        </authorList>
    </citation>
    <scope>NUCLEOTIDE SEQUENCE [LARGE SCALE GENOMIC DNA]</scope>
    <source>
        <strain evidence="3 4">NBRC 16266</strain>
    </source>
</reference>
<evidence type="ECO:0000256" key="1">
    <source>
        <dbReference type="SAM" id="MobiDB-lite"/>
    </source>
</evidence>
<comment type="caution">
    <text evidence="3">The sequence shown here is derived from an EMBL/GenBank/DDBJ whole genome shotgun (WGS) entry which is preliminary data.</text>
</comment>
<protein>
    <recommendedName>
        <fullName evidence="2">Anti-proliferative protein domain-containing protein</fullName>
    </recommendedName>
</protein>
<dbReference type="Pfam" id="PF07742">
    <property type="entry name" value="BTG"/>
    <property type="match status" value="1"/>
</dbReference>
<dbReference type="Gene3D" id="3.90.640.90">
    <property type="entry name" value="Anti-proliferative protein, N-terminal domain"/>
    <property type="match status" value="1"/>
</dbReference>
<feature type="domain" description="Anti-proliferative protein" evidence="2">
    <location>
        <begin position="50"/>
        <end position="142"/>
    </location>
</feature>
<dbReference type="InterPro" id="IPR002087">
    <property type="entry name" value="Anti_prolifrtn"/>
</dbReference>
<dbReference type="EMBL" id="BLAE01000006">
    <property type="protein sequence ID" value="GES07430.1"/>
    <property type="molecule type" value="Genomic_DNA"/>
</dbReference>
<feature type="region of interest" description="Disordered" evidence="1">
    <location>
        <begin position="71"/>
        <end position="93"/>
    </location>
</feature>
<dbReference type="RefSeq" id="WP_155353138.1">
    <property type="nucleotide sequence ID" value="NZ_BAAAHL010000012.1"/>
</dbReference>
<gene>
    <name evidence="3" type="ORF">Amac_010250</name>
</gene>
<keyword evidence="4" id="KW-1185">Reference proteome</keyword>
<organism evidence="3 4">
    <name type="scientific">Acrocarpospora macrocephala</name>
    <dbReference type="NCBI Taxonomy" id="150177"/>
    <lineage>
        <taxon>Bacteria</taxon>
        <taxon>Bacillati</taxon>
        <taxon>Actinomycetota</taxon>
        <taxon>Actinomycetes</taxon>
        <taxon>Streptosporangiales</taxon>
        <taxon>Streptosporangiaceae</taxon>
        <taxon>Acrocarpospora</taxon>
    </lineage>
</organism>
<name>A0A5M3WGL2_9ACTN</name>